<evidence type="ECO:0000256" key="15">
    <source>
        <dbReference type="RuleBase" id="RU000461"/>
    </source>
</evidence>
<dbReference type="Pfam" id="PF00067">
    <property type="entry name" value="p450"/>
    <property type="match status" value="1"/>
</dbReference>
<evidence type="ECO:0000256" key="9">
    <source>
        <dbReference type="ARBA" id="ARBA00022848"/>
    </source>
</evidence>
<dbReference type="SUPFAM" id="SSF48264">
    <property type="entry name" value="Cytochrome P450"/>
    <property type="match status" value="1"/>
</dbReference>
<dbReference type="GO" id="GO:0016705">
    <property type="term" value="F:oxidoreductase activity, acting on paired donors, with incorporation or reduction of molecular oxygen"/>
    <property type="evidence" value="ECO:0007669"/>
    <property type="project" value="InterPro"/>
</dbReference>
<feature type="binding site" description="axial binding residue" evidence="14">
    <location>
        <position position="437"/>
    </location>
    <ligand>
        <name>heme</name>
        <dbReference type="ChEBI" id="CHEBI:30413"/>
    </ligand>
    <ligandPart>
        <name>Fe</name>
        <dbReference type="ChEBI" id="CHEBI:18248"/>
    </ligandPart>
</feature>
<dbReference type="InterPro" id="IPR002401">
    <property type="entry name" value="Cyt_P450_E_grp-I"/>
</dbReference>
<sequence>MSWLWSVFLITVVLTKYLWSRRKLYLLATKLPGPKSLPPIGCGLRFLCDKKDVFLDLTTPYSSPCKLWIGPELLVFIKDPKQLQAVFQSSALSTKARFYRILEEFLGKGLVTSGGALHKRHKKLLQPLFSQRMVDSYSHLFQKHAGKFVRVLEQHVDGDEFDVMPYLHDSIFETTMDLLLEDENSHSIDYKDVPTYVKRFYELGFQRFRTFWLHFDFIYHRTSNYKEVRAMKEVANTMVEEIMATTVQKVVQRLETGTLTKSEQMRAPSVLERIVEIGHSQPEVLSEQHSIDHLISLIGASQDTTSSAIAFTCMMLAAYPHIQDLVITEIRDVLGPKTTLDYTDASKLQYLEMCLKETMRLFAVVPFVFRQTTEDFQLGDLIIPKNVTVGLSIYHAHRDPSHWEKPNEFYPQHFAPEAVTKRHPYAFIPFSGGSRKCLAQIYSYTILKIFLANIVLNYELSSPRKVEDLKLTADITVRPVDGHLFKIRRRYIK</sequence>
<dbReference type="InterPro" id="IPR017972">
    <property type="entry name" value="Cyt_P450_CS"/>
</dbReference>
<comment type="function">
    <text evidence="2">May be involved in the metabolism of insect hormones and in the breakdown of synthetic insecticides.</text>
</comment>
<dbReference type="PRINTS" id="PR00385">
    <property type="entry name" value="P450"/>
</dbReference>
<evidence type="ECO:0000256" key="12">
    <source>
        <dbReference type="ARBA" id="ARBA00023033"/>
    </source>
</evidence>
<accession>A0AA38J130</accession>
<proteinExistence type="inferred from homology"/>
<dbReference type="PANTHER" id="PTHR24291:SF189">
    <property type="entry name" value="CYTOCHROME P450 4C3-RELATED"/>
    <property type="match status" value="1"/>
</dbReference>
<dbReference type="Proteomes" id="UP001168821">
    <property type="component" value="Unassembled WGS sequence"/>
</dbReference>
<evidence type="ECO:0000313" key="16">
    <source>
        <dbReference type="EMBL" id="KAJ3664759.1"/>
    </source>
</evidence>
<evidence type="ECO:0000256" key="1">
    <source>
        <dbReference type="ARBA" id="ARBA00001971"/>
    </source>
</evidence>
<comment type="caution">
    <text evidence="16">The sequence shown here is derived from an EMBL/GenBank/DDBJ whole genome shotgun (WGS) entry which is preliminary data.</text>
</comment>
<organism evidence="16 17">
    <name type="scientific">Zophobas morio</name>
    <dbReference type="NCBI Taxonomy" id="2755281"/>
    <lineage>
        <taxon>Eukaryota</taxon>
        <taxon>Metazoa</taxon>
        <taxon>Ecdysozoa</taxon>
        <taxon>Arthropoda</taxon>
        <taxon>Hexapoda</taxon>
        <taxon>Insecta</taxon>
        <taxon>Pterygota</taxon>
        <taxon>Neoptera</taxon>
        <taxon>Endopterygota</taxon>
        <taxon>Coleoptera</taxon>
        <taxon>Polyphaga</taxon>
        <taxon>Cucujiformia</taxon>
        <taxon>Tenebrionidae</taxon>
        <taxon>Zophobas</taxon>
    </lineage>
</organism>
<dbReference type="GO" id="GO:0004497">
    <property type="term" value="F:monooxygenase activity"/>
    <property type="evidence" value="ECO:0007669"/>
    <property type="project" value="UniProtKB-KW"/>
</dbReference>
<dbReference type="EMBL" id="JALNTZ010000001">
    <property type="protein sequence ID" value="KAJ3664759.1"/>
    <property type="molecule type" value="Genomic_DNA"/>
</dbReference>
<evidence type="ECO:0000256" key="11">
    <source>
        <dbReference type="ARBA" id="ARBA00023004"/>
    </source>
</evidence>
<dbReference type="InterPro" id="IPR001128">
    <property type="entry name" value="Cyt_P450"/>
</dbReference>
<reference evidence="16" key="1">
    <citation type="journal article" date="2023" name="G3 (Bethesda)">
        <title>Whole genome assemblies of Zophobas morio and Tenebrio molitor.</title>
        <authorList>
            <person name="Kaur S."/>
            <person name="Stinson S.A."/>
            <person name="diCenzo G.C."/>
        </authorList>
    </citation>
    <scope>NUCLEOTIDE SEQUENCE</scope>
    <source>
        <strain evidence="16">QUZm001</strain>
    </source>
</reference>
<evidence type="ECO:0008006" key="18">
    <source>
        <dbReference type="Google" id="ProtNLM"/>
    </source>
</evidence>
<dbReference type="PANTHER" id="PTHR24291">
    <property type="entry name" value="CYTOCHROME P450 FAMILY 4"/>
    <property type="match status" value="1"/>
</dbReference>
<comment type="subcellular location">
    <subcellularLocation>
        <location evidence="4">Endoplasmic reticulum membrane</location>
        <topology evidence="4">Peripheral membrane protein</topology>
    </subcellularLocation>
    <subcellularLocation>
        <location evidence="3">Microsome membrane</location>
        <topology evidence="3">Peripheral membrane protein</topology>
    </subcellularLocation>
</comment>
<evidence type="ECO:0000256" key="10">
    <source>
        <dbReference type="ARBA" id="ARBA00023002"/>
    </source>
</evidence>
<keyword evidence="9" id="KW-0492">Microsome</keyword>
<evidence type="ECO:0000256" key="5">
    <source>
        <dbReference type="ARBA" id="ARBA00010617"/>
    </source>
</evidence>
<dbReference type="PROSITE" id="PS00086">
    <property type="entry name" value="CYTOCHROME_P450"/>
    <property type="match status" value="1"/>
</dbReference>
<keyword evidence="7 14" id="KW-0479">Metal-binding</keyword>
<dbReference type="GO" id="GO:0005789">
    <property type="term" value="C:endoplasmic reticulum membrane"/>
    <property type="evidence" value="ECO:0007669"/>
    <property type="project" value="UniProtKB-SubCell"/>
</dbReference>
<dbReference type="InterPro" id="IPR050196">
    <property type="entry name" value="Cytochrome_P450_Monoox"/>
</dbReference>
<comment type="cofactor">
    <cofactor evidence="1 14">
        <name>heme</name>
        <dbReference type="ChEBI" id="CHEBI:30413"/>
    </cofactor>
</comment>
<keyword evidence="17" id="KW-1185">Reference proteome</keyword>
<keyword evidence="12 15" id="KW-0503">Monooxygenase</keyword>
<dbReference type="AlphaFoldDB" id="A0AA38J130"/>
<evidence type="ECO:0000256" key="4">
    <source>
        <dbReference type="ARBA" id="ARBA00004406"/>
    </source>
</evidence>
<evidence type="ECO:0000256" key="14">
    <source>
        <dbReference type="PIRSR" id="PIRSR602401-1"/>
    </source>
</evidence>
<evidence type="ECO:0000256" key="2">
    <source>
        <dbReference type="ARBA" id="ARBA00003690"/>
    </source>
</evidence>
<gene>
    <name evidence="16" type="ORF">Zmor_000304</name>
</gene>
<keyword evidence="11 14" id="KW-0408">Iron</keyword>
<protein>
    <recommendedName>
        <fullName evidence="18">Cytochrome P450</fullName>
    </recommendedName>
</protein>
<evidence type="ECO:0000256" key="7">
    <source>
        <dbReference type="ARBA" id="ARBA00022723"/>
    </source>
</evidence>
<dbReference type="GO" id="GO:0005506">
    <property type="term" value="F:iron ion binding"/>
    <property type="evidence" value="ECO:0007669"/>
    <property type="project" value="InterPro"/>
</dbReference>
<dbReference type="InterPro" id="IPR036396">
    <property type="entry name" value="Cyt_P450_sf"/>
</dbReference>
<comment type="similarity">
    <text evidence="5 15">Belongs to the cytochrome P450 family.</text>
</comment>
<name>A0AA38J130_9CUCU</name>
<evidence type="ECO:0000256" key="3">
    <source>
        <dbReference type="ARBA" id="ARBA00004174"/>
    </source>
</evidence>
<evidence type="ECO:0000313" key="17">
    <source>
        <dbReference type="Proteomes" id="UP001168821"/>
    </source>
</evidence>
<dbReference type="Gene3D" id="1.10.630.10">
    <property type="entry name" value="Cytochrome P450"/>
    <property type="match status" value="1"/>
</dbReference>
<evidence type="ECO:0000256" key="8">
    <source>
        <dbReference type="ARBA" id="ARBA00022824"/>
    </source>
</evidence>
<keyword evidence="10 15" id="KW-0560">Oxidoreductase</keyword>
<keyword evidence="6 14" id="KW-0349">Heme</keyword>
<evidence type="ECO:0000256" key="13">
    <source>
        <dbReference type="ARBA" id="ARBA00023136"/>
    </source>
</evidence>
<evidence type="ECO:0000256" key="6">
    <source>
        <dbReference type="ARBA" id="ARBA00022617"/>
    </source>
</evidence>
<keyword evidence="13" id="KW-0472">Membrane</keyword>
<keyword evidence="8" id="KW-0256">Endoplasmic reticulum</keyword>
<dbReference type="GO" id="GO:0020037">
    <property type="term" value="F:heme binding"/>
    <property type="evidence" value="ECO:0007669"/>
    <property type="project" value="InterPro"/>
</dbReference>
<dbReference type="PRINTS" id="PR00463">
    <property type="entry name" value="EP450I"/>
</dbReference>